<dbReference type="Proteomes" id="UP000694941">
    <property type="component" value="Unplaced"/>
</dbReference>
<feature type="region of interest" description="Disordered" evidence="1">
    <location>
        <begin position="297"/>
        <end position="317"/>
    </location>
</feature>
<dbReference type="InterPro" id="IPR052588">
    <property type="entry name" value="Kelch_domain_protein"/>
</dbReference>
<feature type="region of interest" description="Disordered" evidence="1">
    <location>
        <begin position="381"/>
        <end position="420"/>
    </location>
</feature>
<feature type="region of interest" description="Disordered" evidence="1">
    <location>
        <begin position="1"/>
        <end position="22"/>
    </location>
</feature>
<feature type="compositionally biased region" description="Acidic residues" evidence="1">
    <location>
        <begin position="388"/>
        <end position="403"/>
    </location>
</feature>
<dbReference type="Gene3D" id="2.120.10.80">
    <property type="entry name" value="Kelch-type beta propeller"/>
    <property type="match status" value="1"/>
</dbReference>
<feature type="compositionally biased region" description="Acidic residues" evidence="1">
    <location>
        <begin position="410"/>
        <end position="420"/>
    </location>
</feature>
<dbReference type="SUPFAM" id="SSF117281">
    <property type="entry name" value="Kelch motif"/>
    <property type="match status" value="1"/>
</dbReference>
<sequence>MGKKDKKKGKGAEKTTKKTEKKAFQKLKKELVAKGEEDIESLIAKFQEEDCKKQKVIEEQCAPPSVRSGFTFSAHPEKDELIMFGGEYNNGNKTFMYNDQFIYNIKKDSWSVIRCPLSPPPRCAHQFNTWLMSNVSFDRYFVIFLFVVKGGTEGKWKWTQVKQSGVRPSPRCGFSLAIAPGNKAYLFGGVYDEEDSDETLKGTFFNDLYMLDADKNCWMQLQLQGKREDGEKKRRRQKKTQNETEGQNNEEEEMNDDNTDVEEESRKLEDLDLEYENKKEEMDIVRETDDGIFTVKIGPPTSSTESSACDGTASSKTVSSKSESFVPWPRMNAGMVVKHKMLYVYGGLYEDGDRQLTLSDFQSLDLHKLDEWHTLIELDTKSQQWLESESEDDEEVEDEEMEEAGAVGGIEEDSSDSEGI</sequence>
<dbReference type="InterPro" id="IPR015915">
    <property type="entry name" value="Kelch-typ_b-propeller"/>
</dbReference>
<dbReference type="Pfam" id="PF24681">
    <property type="entry name" value="Kelch_KLHDC2_KLHL20_DRC7"/>
    <property type="match status" value="1"/>
</dbReference>
<accession>A0ABM1RWC8</accession>
<feature type="region of interest" description="Disordered" evidence="1">
    <location>
        <begin position="228"/>
        <end position="274"/>
    </location>
</feature>
<feature type="compositionally biased region" description="Basic and acidic residues" evidence="1">
    <location>
        <begin position="10"/>
        <end position="22"/>
    </location>
</feature>
<evidence type="ECO:0000256" key="1">
    <source>
        <dbReference type="SAM" id="MobiDB-lite"/>
    </source>
</evidence>
<evidence type="ECO:0000313" key="2">
    <source>
        <dbReference type="Proteomes" id="UP000694941"/>
    </source>
</evidence>
<protein>
    <submittedName>
        <fullName evidence="3">Kelch domain-containing protein 4-like</fullName>
    </submittedName>
</protein>
<feature type="compositionally biased region" description="Basic and acidic residues" evidence="1">
    <location>
        <begin position="264"/>
        <end position="274"/>
    </location>
</feature>
<gene>
    <name evidence="3" type="primary">LOC106475983</name>
</gene>
<keyword evidence="2" id="KW-1185">Reference proteome</keyword>
<dbReference type="PANTHER" id="PTHR46063:SF1">
    <property type="entry name" value="KELCH DOMAIN-CONTAINING PROTEIN 4"/>
    <property type="match status" value="1"/>
</dbReference>
<dbReference type="RefSeq" id="XP_022235683.1">
    <property type="nucleotide sequence ID" value="XM_022379975.1"/>
</dbReference>
<dbReference type="GeneID" id="106475983"/>
<proteinExistence type="predicted"/>
<organism evidence="2 3">
    <name type="scientific">Limulus polyphemus</name>
    <name type="common">Atlantic horseshoe crab</name>
    <dbReference type="NCBI Taxonomy" id="6850"/>
    <lineage>
        <taxon>Eukaryota</taxon>
        <taxon>Metazoa</taxon>
        <taxon>Ecdysozoa</taxon>
        <taxon>Arthropoda</taxon>
        <taxon>Chelicerata</taxon>
        <taxon>Merostomata</taxon>
        <taxon>Xiphosura</taxon>
        <taxon>Limulidae</taxon>
        <taxon>Limulus</taxon>
    </lineage>
</organism>
<evidence type="ECO:0000313" key="3">
    <source>
        <dbReference type="RefSeq" id="XP_022235683.1"/>
    </source>
</evidence>
<reference evidence="3" key="1">
    <citation type="submission" date="2025-08" db="UniProtKB">
        <authorList>
            <consortium name="RefSeq"/>
        </authorList>
    </citation>
    <scope>IDENTIFICATION</scope>
    <source>
        <tissue evidence="3">Muscle</tissue>
    </source>
</reference>
<feature type="compositionally biased region" description="Acidic residues" evidence="1">
    <location>
        <begin position="248"/>
        <end position="263"/>
    </location>
</feature>
<dbReference type="PANTHER" id="PTHR46063">
    <property type="entry name" value="KELCH DOMAIN-CONTAINING PROTEIN"/>
    <property type="match status" value="1"/>
</dbReference>
<name>A0ABM1RWC8_LIMPO</name>
<feature type="compositionally biased region" description="Polar residues" evidence="1">
    <location>
        <begin position="300"/>
        <end position="313"/>
    </location>
</feature>